<organism evidence="3 4">
    <name type="scientific">Micavibrio aeruginosavorus (strain ARL-13)</name>
    <dbReference type="NCBI Taxonomy" id="856793"/>
    <lineage>
        <taxon>Bacteria</taxon>
        <taxon>Pseudomonadati</taxon>
        <taxon>Bdellovibrionota</taxon>
        <taxon>Bdellovibrionia</taxon>
        <taxon>Bdellovibrionales</taxon>
        <taxon>Pseudobdellovibrionaceae</taxon>
        <taxon>Micavibrio</taxon>
    </lineage>
</organism>
<dbReference type="AlphaFoldDB" id="G2KLN3"/>
<dbReference type="RefSeq" id="WP_014102086.1">
    <property type="nucleotide sequence ID" value="NC_016026.1"/>
</dbReference>
<dbReference type="eggNOG" id="ENOG5033461">
    <property type="taxonomic scope" value="Bacteria"/>
</dbReference>
<dbReference type="Proteomes" id="UP000009286">
    <property type="component" value="Chromosome"/>
</dbReference>
<feature type="transmembrane region" description="Helical" evidence="2">
    <location>
        <begin position="20"/>
        <end position="46"/>
    </location>
</feature>
<evidence type="ECO:0000313" key="3">
    <source>
        <dbReference type="EMBL" id="AEP08863.1"/>
    </source>
</evidence>
<keyword evidence="4" id="KW-1185">Reference proteome</keyword>
<evidence type="ECO:0000313" key="4">
    <source>
        <dbReference type="Proteomes" id="UP000009286"/>
    </source>
</evidence>
<dbReference type="OrthoDB" id="7357449at2"/>
<evidence type="ECO:0000256" key="1">
    <source>
        <dbReference type="SAM" id="MobiDB-lite"/>
    </source>
</evidence>
<dbReference type="HOGENOM" id="CLU_120478_0_0_5"/>
<proteinExistence type="predicted"/>
<keyword evidence="2" id="KW-0812">Transmembrane</keyword>
<name>G2KLN3_MICAA</name>
<sequence>MAAKKKRKKPVTWQTQVLLLFAFILSIVFLPTTILIFFGMLPTMVASFIGRGREGSRALTVGAMNFAGCFPFILDLWTSRNTVEQAVSMLFDPRTIVVMYCAAAVGYLIDWAVSGLVGNILVQQAKSRIAAIDERQAAMVKRWGPEVTGEVALDEQGFPLDDDGPVGSKAKKS</sequence>
<gene>
    <name evidence="3" type="ordered locus">MICA_526</name>
</gene>
<dbReference type="STRING" id="856793.MICA_526"/>
<dbReference type="EMBL" id="CP002382">
    <property type="protein sequence ID" value="AEP08863.1"/>
    <property type="molecule type" value="Genomic_DNA"/>
</dbReference>
<dbReference type="KEGG" id="mai:MICA_526"/>
<keyword evidence="2" id="KW-1133">Transmembrane helix</keyword>
<evidence type="ECO:0000256" key="2">
    <source>
        <dbReference type="SAM" id="Phobius"/>
    </source>
</evidence>
<feature type="transmembrane region" description="Helical" evidence="2">
    <location>
        <begin position="97"/>
        <end position="122"/>
    </location>
</feature>
<feature type="region of interest" description="Disordered" evidence="1">
    <location>
        <begin position="154"/>
        <end position="173"/>
    </location>
</feature>
<keyword evidence="2" id="KW-0472">Membrane</keyword>
<reference evidence="3 4" key="1">
    <citation type="journal article" date="2011" name="BMC Genomics">
        <title>Genomic insights into an obligate epibiotic bacterial predator: Micavibrio aeruginosavorus ARL-13.</title>
        <authorList>
            <person name="Wang Z."/>
            <person name="Kadouri D."/>
            <person name="Wu M."/>
        </authorList>
    </citation>
    <scope>NUCLEOTIDE SEQUENCE [LARGE SCALE GENOMIC DNA]</scope>
    <source>
        <strain evidence="3 4">ARL-13</strain>
    </source>
</reference>
<accession>G2KLN3</accession>
<protein>
    <submittedName>
        <fullName evidence="3">Uncharacterized protein</fullName>
    </submittedName>
</protein>